<dbReference type="RefSeq" id="WP_280619161.1">
    <property type="nucleotide sequence ID" value="NZ_CP197209.1"/>
</dbReference>
<comment type="caution">
    <text evidence="1">The sequence shown here is derived from an EMBL/GenBank/DDBJ whole genome shotgun (WGS) entry which is preliminary data.</text>
</comment>
<sequence length="226" mass="25929">MKIYFGLILVVLFLILPIIVRAETEGYDIVSKNNKENITLYAKKMKGLFRDFKIDFKGEIYSRPFWISAINPTYAPQIIYKDINKDQEKELIIILTKGYGTGVLWQDVYVFNTMDNRLDVNEVIVDNPLAIIHKKVKTKLTVQKAEINVNDKKCIVDITALKIKPENLFNDIGFGSIIDYEVRDNQLIVSIAGQISPASFIGSVVIVYEYRDKMYQAKSVEFQPCS</sequence>
<protein>
    <submittedName>
        <fullName evidence="1">Uncharacterized protein</fullName>
    </submittedName>
</protein>
<dbReference type="AlphaFoldDB" id="A0AAW6T1F8"/>
<accession>A0AAW6T1F8</accession>
<dbReference type="Proteomes" id="UP001159179">
    <property type="component" value="Unassembled WGS sequence"/>
</dbReference>
<evidence type="ECO:0000313" key="2">
    <source>
        <dbReference type="Proteomes" id="UP001159179"/>
    </source>
</evidence>
<gene>
    <name evidence="1" type="ORF">P5X88_26300</name>
</gene>
<name>A0AAW6T1F8_9BACI</name>
<evidence type="ECO:0000313" key="1">
    <source>
        <dbReference type="EMBL" id="MDH5164448.1"/>
    </source>
</evidence>
<reference evidence="1" key="1">
    <citation type="submission" date="2023-03" db="EMBL/GenBank/DDBJ databases">
        <title>Bacterial isolates from washroom surfaces on a university campus.</title>
        <authorList>
            <person name="Holman D.B."/>
            <person name="Gzyl K.E."/>
            <person name="Taheri A.E."/>
        </authorList>
    </citation>
    <scope>NUCLEOTIDE SEQUENCE</scope>
    <source>
        <strain evidence="1">RD03</strain>
    </source>
</reference>
<dbReference type="EMBL" id="JAROYP010000032">
    <property type="protein sequence ID" value="MDH5164448.1"/>
    <property type="molecule type" value="Genomic_DNA"/>
</dbReference>
<proteinExistence type="predicted"/>
<organism evidence="1 2">
    <name type="scientific">Heyndrickxia oleronia</name>
    <dbReference type="NCBI Taxonomy" id="38875"/>
    <lineage>
        <taxon>Bacteria</taxon>
        <taxon>Bacillati</taxon>
        <taxon>Bacillota</taxon>
        <taxon>Bacilli</taxon>
        <taxon>Bacillales</taxon>
        <taxon>Bacillaceae</taxon>
        <taxon>Heyndrickxia</taxon>
    </lineage>
</organism>